<keyword evidence="1" id="KW-0732">Signal</keyword>
<evidence type="ECO:0000313" key="3">
    <source>
        <dbReference type="Proteomes" id="UP000823388"/>
    </source>
</evidence>
<dbReference type="Proteomes" id="UP000823388">
    <property type="component" value="Chromosome 1K"/>
</dbReference>
<keyword evidence="3" id="KW-1185">Reference proteome</keyword>
<proteinExistence type="predicted"/>
<dbReference type="EMBL" id="CM029037">
    <property type="protein sequence ID" value="KAG2655548.1"/>
    <property type="molecule type" value="Genomic_DNA"/>
</dbReference>
<reference evidence="2" key="1">
    <citation type="submission" date="2020-05" db="EMBL/GenBank/DDBJ databases">
        <title>WGS assembly of Panicum virgatum.</title>
        <authorList>
            <person name="Lovell J.T."/>
            <person name="Jenkins J."/>
            <person name="Shu S."/>
            <person name="Juenger T.E."/>
            <person name="Schmutz J."/>
        </authorList>
    </citation>
    <scope>NUCLEOTIDE SEQUENCE</scope>
    <source>
        <strain evidence="2">AP13</strain>
    </source>
</reference>
<evidence type="ECO:0000256" key="1">
    <source>
        <dbReference type="SAM" id="SignalP"/>
    </source>
</evidence>
<dbReference type="SUPFAM" id="SSF57095">
    <property type="entry name" value="Scorpion toxin-like"/>
    <property type="match status" value="1"/>
</dbReference>
<comment type="caution">
    <text evidence="2">The sequence shown here is derived from an EMBL/GenBank/DDBJ whole genome shotgun (WGS) entry which is preliminary data.</text>
</comment>
<accession>A0A8T0XA41</accession>
<feature type="chain" id="PRO_5035829298" evidence="1">
    <location>
        <begin position="32"/>
        <end position="96"/>
    </location>
</feature>
<organism evidence="2 3">
    <name type="scientific">Panicum virgatum</name>
    <name type="common">Blackwell switchgrass</name>
    <dbReference type="NCBI Taxonomy" id="38727"/>
    <lineage>
        <taxon>Eukaryota</taxon>
        <taxon>Viridiplantae</taxon>
        <taxon>Streptophyta</taxon>
        <taxon>Embryophyta</taxon>
        <taxon>Tracheophyta</taxon>
        <taxon>Spermatophyta</taxon>
        <taxon>Magnoliopsida</taxon>
        <taxon>Liliopsida</taxon>
        <taxon>Poales</taxon>
        <taxon>Poaceae</taxon>
        <taxon>PACMAD clade</taxon>
        <taxon>Panicoideae</taxon>
        <taxon>Panicodae</taxon>
        <taxon>Paniceae</taxon>
        <taxon>Panicinae</taxon>
        <taxon>Panicum</taxon>
        <taxon>Panicum sect. Hiantes</taxon>
    </lineage>
</organism>
<sequence length="96" mass="10469">MEMVMKLRGARRKTTLILLLTFTLIASREEAGMVAGETEDACVEGKDASPNTKCFVSCFSPGKCNDCCKNSGFVRGKCSNLACYCCNKPEEKLTLT</sequence>
<gene>
    <name evidence="2" type="ORF">PVAP13_1KG016000</name>
</gene>
<protein>
    <submittedName>
        <fullName evidence="2">Uncharacterized protein</fullName>
    </submittedName>
</protein>
<feature type="signal peptide" evidence="1">
    <location>
        <begin position="1"/>
        <end position="31"/>
    </location>
</feature>
<evidence type="ECO:0000313" key="2">
    <source>
        <dbReference type="EMBL" id="KAG2655548.1"/>
    </source>
</evidence>
<name>A0A8T0XA41_PANVG</name>
<dbReference type="Gene3D" id="3.30.30.10">
    <property type="entry name" value="Knottin, scorpion toxin-like"/>
    <property type="match status" value="1"/>
</dbReference>
<dbReference type="AlphaFoldDB" id="A0A8T0XA41"/>
<dbReference type="InterPro" id="IPR036574">
    <property type="entry name" value="Scorpion_toxin-like_sf"/>
</dbReference>